<gene>
    <name evidence="11" type="ORF">FHS16_005412</name>
</gene>
<dbReference type="InterPro" id="IPR003594">
    <property type="entry name" value="HATPase_dom"/>
</dbReference>
<feature type="transmembrane region" description="Helical" evidence="9">
    <location>
        <begin position="89"/>
        <end position="115"/>
    </location>
</feature>
<evidence type="ECO:0000259" key="10">
    <source>
        <dbReference type="PROSITE" id="PS50109"/>
    </source>
</evidence>
<dbReference type="Pfam" id="PF07730">
    <property type="entry name" value="HisKA_3"/>
    <property type="match status" value="1"/>
</dbReference>
<comment type="catalytic activity">
    <reaction evidence="1">
        <text>ATP + protein L-histidine = ADP + protein N-phospho-L-histidine.</text>
        <dbReference type="EC" id="2.7.13.3"/>
    </reaction>
</comment>
<reference evidence="11 12" key="1">
    <citation type="submission" date="2020-08" db="EMBL/GenBank/DDBJ databases">
        <title>Genomic Encyclopedia of Type Strains, Phase III (KMG-III): the genomes of soil and plant-associated and newly described type strains.</title>
        <authorList>
            <person name="Whitman W."/>
        </authorList>
    </citation>
    <scope>NUCLEOTIDE SEQUENCE [LARGE SCALE GENOMIC DNA]</scope>
    <source>
        <strain evidence="11 12">CECT 8234</strain>
    </source>
</reference>
<keyword evidence="4" id="KW-0808">Transferase</keyword>
<dbReference type="SUPFAM" id="SSF55874">
    <property type="entry name" value="ATPase domain of HSP90 chaperone/DNA topoisomerase II/histidine kinase"/>
    <property type="match status" value="1"/>
</dbReference>
<name>A0A7W5GCE4_9BACL</name>
<dbReference type="Proteomes" id="UP000518605">
    <property type="component" value="Unassembled WGS sequence"/>
</dbReference>
<dbReference type="GO" id="GO:0000155">
    <property type="term" value="F:phosphorelay sensor kinase activity"/>
    <property type="evidence" value="ECO:0007669"/>
    <property type="project" value="InterPro"/>
</dbReference>
<evidence type="ECO:0000256" key="8">
    <source>
        <dbReference type="ARBA" id="ARBA00023012"/>
    </source>
</evidence>
<dbReference type="InterPro" id="IPR011712">
    <property type="entry name" value="Sig_transdc_His_kin_sub3_dim/P"/>
</dbReference>
<dbReference type="GO" id="GO:0046983">
    <property type="term" value="F:protein dimerization activity"/>
    <property type="evidence" value="ECO:0007669"/>
    <property type="project" value="InterPro"/>
</dbReference>
<dbReference type="AlphaFoldDB" id="A0A7W5GCE4"/>
<keyword evidence="9" id="KW-0472">Membrane</keyword>
<keyword evidence="12" id="KW-1185">Reference proteome</keyword>
<evidence type="ECO:0000256" key="5">
    <source>
        <dbReference type="ARBA" id="ARBA00022741"/>
    </source>
</evidence>
<proteinExistence type="predicted"/>
<dbReference type="InterPro" id="IPR005467">
    <property type="entry name" value="His_kinase_dom"/>
</dbReference>
<feature type="transmembrane region" description="Helical" evidence="9">
    <location>
        <begin position="65"/>
        <end position="82"/>
    </location>
</feature>
<keyword evidence="9" id="KW-1133">Transmembrane helix</keyword>
<keyword evidence="5" id="KW-0547">Nucleotide-binding</keyword>
<evidence type="ECO:0000256" key="9">
    <source>
        <dbReference type="SAM" id="Phobius"/>
    </source>
</evidence>
<dbReference type="GO" id="GO:0016020">
    <property type="term" value="C:membrane"/>
    <property type="evidence" value="ECO:0007669"/>
    <property type="project" value="InterPro"/>
</dbReference>
<accession>A0A7W5GCE4</accession>
<protein>
    <recommendedName>
        <fullName evidence="2">histidine kinase</fullName>
        <ecNumber evidence="2">2.7.13.3</ecNumber>
    </recommendedName>
</protein>
<dbReference type="Gene3D" id="3.30.565.10">
    <property type="entry name" value="Histidine kinase-like ATPase, C-terminal domain"/>
    <property type="match status" value="1"/>
</dbReference>
<keyword evidence="6 11" id="KW-0418">Kinase</keyword>
<evidence type="ECO:0000256" key="3">
    <source>
        <dbReference type="ARBA" id="ARBA00022553"/>
    </source>
</evidence>
<dbReference type="Pfam" id="PF02518">
    <property type="entry name" value="HATPase_c"/>
    <property type="match status" value="1"/>
</dbReference>
<evidence type="ECO:0000256" key="6">
    <source>
        <dbReference type="ARBA" id="ARBA00022777"/>
    </source>
</evidence>
<feature type="transmembrane region" description="Helical" evidence="9">
    <location>
        <begin position="121"/>
        <end position="144"/>
    </location>
</feature>
<evidence type="ECO:0000256" key="1">
    <source>
        <dbReference type="ARBA" id="ARBA00000085"/>
    </source>
</evidence>
<organism evidence="11 12">
    <name type="scientific">Paenibacillus endophyticus</name>
    <dbReference type="NCBI Taxonomy" id="1294268"/>
    <lineage>
        <taxon>Bacteria</taxon>
        <taxon>Bacillati</taxon>
        <taxon>Bacillota</taxon>
        <taxon>Bacilli</taxon>
        <taxon>Bacillales</taxon>
        <taxon>Paenibacillaceae</taxon>
        <taxon>Paenibacillus</taxon>
    </lineage>
</organism>
<comment type="caution">
    <text evidence="11">The sequence shown here is derived from an EMBL/GenBank/DDBJ whole genome shotgun (WGS) entry which is preliminary data.</text>
</comment>
<dbReference type="RefSeq" id="WP_183569868.1">
    <property type="nucleotide sequence ID" value="NZ_CBCSLB010000021.1"/>
</dbReference>
<evidence type="ECO:0000256" key="4">
    <source>
        <dbReference type="ARBA" id="ARBA00022679"/>
    </source>
</evidence>
<evidence type="ECO:0000256" key="2">
    <source>
        <dbReference type="ARBA" id="ARBA00012438"/>
    </source>
</evidence>
<evidence type="ECO:0000256" key="7">
    <source>
        <dbReference type="ARBA" id="ARBA00022840"/>
    </source>
</evidence>
<evidence type="ECO:0000313" key="11">
    <source>
        <dbReference type="EMBL" id="MBB3155304.1"/>
    </source>
</evidence>
<keyword evidence="9" id="KW-0812">Transmembrane</keyword>
<dbReference type="InterPro" id="IPR036890">
    <property type="entry name" value="HATPase_C_sf"/>
</dbReference>
<keyword evidence="7" id="KW-0067">ATP-binding</keyword>
<dbReference type="GO" id="GO:0005524">
    <property type="term" value="F:ATP binding"/>
    <property type="evidence" value="ECO:0007669"/>
    <property type="project" value="UniProtKB-KW"/>
</dbReference>
<dbReference type="PROSITE" id="PS50109">
    <property type="entry name" value="HIS_KIN"/>
    <property type="match status" value="1"/>
</dbReference>
<keyword evidence="3" id="KW-0597">Phosphoprotein</keyword>
<dbReference type="PANTHER" id="PTHR24421:SF10">
    <property type="entry name" value="NITRATE_NITRITE SENSOR PROTEIN NARQ"/>
    <property type="match status" value="1"/>
</dbReference>
<sequence>MIIGLLIYSEELVSGDAGLVLAAVSLQTLYSLFFLNKSLKRLAWLAISMDLLFQIYLLWSTGGLTGPFLFYSLSSLAMLKAYTKWKTYYAVTFLFFLFNPILLSLLEEITINAYLKMHGAYILYVILFYGMAATVHYCSIRLYVHIRTLVKLYSSSRLHNGISYQAAIEYVEEFLKEILEKRKAWLCLSGAGSHQLEQTWTHTYYSNGMEQIAGLSPKGYIQLPSPTGEMTSFYMRAMQGRSGNRYGWLLVQANSGELSMLQKAYIQLVLMKFEAYYDINIKIKEIKDIAIAMERDSIAQNIHDGIAQELFFYSIQLFQLKNVLQGESKDEALSLLTEMEKKVKESHRDIRKFITELKGEKRRFNLHDAIERMLHRITDHTGVRLDYENVGWIAQERIEIEETIYHFIEEAANNVIKHAKATMIHVKVEVTSVQWNIMIKDDGEGIMNDSESVQGGKFGINGMTNRIKALNGSISIRSDETMGTTIMAAIPRERSLAYV</sequence>
<feature type="transmembrane region" description="Helical" evidence="9">
    <location>
        <begin position="17"/>
        <end position="35"/>
    </location>
</feature>
<dbReference type="EC" id="2.7.13.3" evidence="2"/>
<evidence type="ECO:0000313" key="12">
    <source>
        <dbReference type="Proteomes" id="UP000518605"/>
    </source>
</evidence>
<dbReference type="EMBL" id="JACHXW010000023">
    <property type="protein sequence ID" value="MBB3155304.1"/>
    <property type="molecule type" value="Genomic_DNA"/>
</dbReference>
<dbReference type="PANTHER" id="PTHR24421">
    <property type="entry name" value="NITRATE/NITRITE SENSOR PROTEIN NARX-RELATED"/>
    <property type="match status" value="1"/>
</dbReference>
<dbReference type="CDD" id="cd16917">
    <property type="entry name" value="HATPase_UhpB-NarQ-NarX-like"/>
    <property type="match status" value="1"/>
</dbReference>
<dbReference type="Gene3D" id="1.20.5.1930">
    <property type="match status" value="1"/>
</dbReference>
<keyword evidence="8" id="KW-0902">Two-component regulatory system</keyword>
<feature type="domain" description="Histidine kinase" evidence="10">
    <location>
        <begin position="297"/>
        <end position="494"/>
    </location>
</feature>
<dbReference type="InterPro" id="IPR050482">
    <property type="entry name" value="Sensor_HK_TwoCompSys"/>
</dbReference>